<name>A0A2R4WYA4_9EURY</name>
<feature type="binding site" evidence="7">
    <location>
        <position position="41"/>
    </location>
    <ligand>
        <name>Zn(2+)</name>
        <dbReference type="ChEBI" id="CHEBI:29105"/>
    </ligand>
</feature>
<gene>
    <name evidence="9" type="ORF">HARCEL1_01720</name>
</gene>
<feature type="compositionally biased region" description="Basic and acidic residues" evidence="8">
    <location>
        <begin position="217"/>
        <end position="231"/>
    </location>
</feature>
<feature type="binding site" evidence="7">
    <location>
        <position position="104"/>
    </location>
    <ligand>
        <name>Zn(2+)</name>
        <dbReference type="ChEBI" id="CHEBI:29105"/>
    </ligand>
</feature>
<protein>
    <recommendedName>
        <fullName evidence="2">carbonic anhydrase</fullName>
        <ecNumber evidence="2">4.2.1.1</ecNumber>
    </recommendedName>
</protein>
<dbReference type="EC" id="4.2.1.1" evidence="2"/>
<keyword evidence="5" id="KW-0456">Lyase</keyword>
<feature type="binding site" evidence="7">
    <location>
        <position position="101"/>
    </location>
    <ligand>
        <name>Zn(2+)</name>
        <dbReference type="ChEBI" id="CHEBI:29105"/>
    </ligand>
</feature>
<keyword evidence="3 7" id="KW-0479">Metal-binding</keyword>
<dbReference type="AlphaFoldDB" id="A0A2R4WYA4"/>
<dbReference type="InterPro" id="IPR036874">
    <property type="entry name" value="Carbonic_anhydrase_sf"/>
</dbReference>
<evidence type="ECO:0000256" key="4">
    <source>
        <dbReference type="ARBA" id="ARBA00022833"/>
    </source>
</evidence>
<evidence type="ECO:0000313" key="9">
    <source>
        <dbReference type="EMBL" id="AWB26518.1"/>
    </source>
</evidence>
<evidence type="ECO:0000256" key="8">
    <source>
        <dbReference type="SAM" id="MobiDB-lite"/>
    </source>
</evidence>
<dbReference type="PANTHER" id="PTHR11002:SF76">
    <property type="entry name" value="CARBONIC ANHYDRASE"/>
    <property type="match status" value="1"/>
</dbReference>
<organism evidence="9 10">
    <name type="scientific">Halococcoides cellulosivorans</name>
    <dbReference type="NCBI Taxonomy" id="1679096"/>
    <lineage>
        <taxon>Archaea</taxon>
        <taxon>Methanobacteriati</taxon>
        <taxon>Methanobacteriota</taxon>
        <taxon>Stenosarchaea group</taxon>
        <taxon>Halobacteria</taxon>
        <taxon>Halobacteriales</taxon>
        <taxon>Haloarculaceae</taxon>
        <taxon>Halococcoides</taxon>
    </lineage>
</organism>
<dbReference type="EMBL" id="CP028858">
    <property type="protein sequence ID" value="AWB26518.1"/>
    <property type="molecule type" value="Genomic_DNA"/>
</dbReference>
<comment type="cofactor">
    <cofactor evidence="7">
        <name>Zn(2+)</name>
        <dbReference type="ChEBI" id="CHEBI:29105"/>
    </cofactor>
    <text evidence="7">Binds 1 zinc ion per subunit.</text>
</comment>
<dbReference type="Proteomes" id="UP000244727">
    <property type="component" value="Chromosome"/>
</dbReference>
<proteinExistence type="inferred from homology"/>
<evidence type="ECO:0000256" key="5">
    <source>
        <dbReference type="ARBA" id="ARBA00023239"/>
    </source>
</evidence>
<evidence type="ECO:0000256" key="1">
    <source>
        <dbReference type="ARBA" id="ARBA00006217"/>
    </source>
</evidence>
<comment type="similarity">
    <text evidence="1">Belongs to the beta-class carbonic anhydrase family.</text>
</comment>
<dbReference type="GO" id="GO:0004089">
    <property type="term" value="F:carbonate dehydratase activity"/>
    <property type="evidence" value="ECO:0007669"/>
    <property type="project" value="UniProtKB-EC"/>
</dbReference>
<reference evidence="9 10" key="1">
    <citation type="submission" date="2018-04" db="EMBL/GenBank/DDBJ databases">
        <title>Halococcoides cellulosivorans gen. nov., sp. nov., an extremely halophilic cellulose-utilizing haloarchaeon from hypersaline lakes.</title>
        <authorList>
            <person name="Sorokin D.Y."/>
            <person name="Toshchakov S.V."/>
            <person name="Samarov N.I."/>
            <person name="Korzhenkov A."/>
            <person name="Kublanov I.V."/>
        </authorList>
    </citation>
    <scope>NUCLEOTIDE SEQUENCE [LARGE SCALE GENOMIC DNA]</scope>
    <source>
        <strain evidence="9 10">HArcel1</strain>
    </source>
</reference>
<evidence type="ECO:0000256" key="6">
    <source>
        <dbReference type="ARBA" id="ARBA00048348"/>
    </source>
</evidence>
<evidence type="ECO:0000256" key="3">
    <source>
        <dbReference type="ARBA" id="ARBA00022723"/>
    </source>
</evidence>
<evidence type="ECO:0000313" key="10">
    <source>
        <dbReference type="Proteomes" id="UP000244727"/>
    </source>
</evidence>
<evidence type="ECO:0000256" key="7">
    <source>
        <dbReference type="PIRSR" id="PIRSR601765-2"/>
    </source>
</evidence>
<dbReference type="GO" id="GO:0008270">
    <property type="term" value="F:zinc ion binding"/>
    <property type="evidence" value="ECO:0007669"/>
    <property type="project" value="InterPro"/>
</dbReference>
<accession>A0A2R4WYA4</accession>
<dbReference type="Gene3D" id="3.40.1050.10">
    <property type="entry name" value="Carbonic anhydrase"/>
    <property type="match status" value="1"/>
</dbReference>
<dbReference type="PANTHER" id="PTHR11002">
    <property type="entry name" value="CARBONIC ANHYDRASE"/>
    <property type="match status" value="1"/>
</dbReference>
<dbReference type="SUPFAM" id="SSF53056">
    <property type="entry name" value="beta-carbonic anhydrase, cab"/>
    <property type="match status" value="1"/>
</dbReference>
<comment type="catalytic activity">
    <reaction evidence="6">
        <text>hydrogencarbonate + H(+) = CO2 + H2O</text>
        <dbReference type="Rhea" id="RHEA:10748"/>
        <dbReference type="ChEBI" id="CHEBI:15377"/>
        <dbReference type="ChEBI" id="CHEBI:15378"/>
        <dbReference type="ChEBI" id="CHEBI:16526"/>
        <dbReference type="ChEBI" id="CHEBI:17544"/>
        <dbReference type="EC" id="4.2.1.1"/>
    </reaction>
</comment>
<evidence type="ECO:0000256" key="2">
    <source>
        <dbReference type="ARBA" id="ARBA00012925"/>
    </source>
</evidence>
<keyword evidence="10" id="KW-1185">Reference proteome</keyword>
<dbReference type="KEGG" id="harc:HARCEL1_01720"/>
<dbReference type="GeneID" id="36511185"/>
<feature type="region of interest" description="Disordered" evidence="8">
    <location>
        <begin position="209"/>
        <end position="231"/>
    </location>
</feature>
<keyword evidence="4 7" id="KW-0862">Zinc</keyword>
<sequence>MVETTLDEILARNDRHVQSLPDDQFDDVQSGQAPAAVSMCCSDSRVSQTGMVDAVDPGWLFTPSTIGNQVRDLVDGEWVIDGSVLYPIAHTGTRVALVVGHTGCGAVTAALEAVQSGASDQPAGIEKWVEALVPIVEDGLNDDRIDSERKASLVDQLVEYNVDRQVEFLRASGDVPDAVAVYGLVYDFQSVYGDTNGRLYLVNANGETDPATLRDQTGAEHSDHVRRLDEI</sequence>
<dbReference type="RefSeq" id="WP_108380887.1">
    <property type="nucleotide sequence ID" value="NZ_CP028858.1"/>
</dbReference>
<dbReference type="SMART" id="SM00947">
    <property type="entry name" value="Pro_CA"/>
    <property type="match status" value="1"/>
</dbReference>
<dbReference type="Pfam" id="PF00484">
    <property type="entry name" value="Pro_CA"/>
    <property type="match status" value="1"/>
</dbReference>
<dbReference type="InterPro" id="IPR001765">
    <property type="entry name" value="Carbonic_anhydrase"/>
</dbReference>